<proteinExistence type="predicted"/>
<organism evidence="2 3">
    <name type="scientific">Acinetobacter ursingii</name>
    <dbReference type="NCBI Taxonomy" id="108980"/>
    <lineage>
        <taxon>Bacteria</taxon>
        <taxon>Pseudomonadati</taxon>
        <taxon>Pseudomonadota</taxon>
        <taxon>Gammaproteobacteria</taxon>
        <taxon>Moraxellales</taxon>
        <taxon>Moraxellaceae</taxon>
        <taxon>Acinetobacter</taxon>
    </lineage>
</organism>
<feature type="compositionally biased region" description="Polar residues" evidence="1">
    <location>
        <begin position="9"/>
        <end position="22"/>
    </location>
</feature>
<dbReference type="AlphaFoldDB" id="A0A7T9ULF4"/>
<feature type="region of interest" description="Disordered" evidence="1">
    <location>
        <begin position="1"/>
        <end position="24"/>
    </location>
</feature>
<dbReference type="GeneID" id="66213577"/>
<evidence type="ECO:0000313" key="2">
    <source>
        <dbReference type="EMBL" id="QQT87930.1"/>
    </source>
</evidence>
<name>A0A7T9ULF4_9GAMM</name>
<evidence type="ECO:0000256" key="1">
    <source>
        <dbReference type="SAM" id="MobiDB-lite"/>
    </source>
</evidence>
<sequence>MKRIDSVNARPNQNGQGKNGFSDNADISGMDATYVTPDFLNHIQEELANLLEKNGTALNPQSKQQLFDLLATDADVLALAQNIENLFLRKNQLVDNLTTDDSNRPLSAKQGKKLQDEKFAKTGGTVNGDMTVTGAITVNIDDAVGVFKKLIEASTTTDGGYLAIGNNGEDKGYVELGAIDDADSKVFARKRDGANQILSEVTLLGSNNESVFPVSVKSPKFIGELQGNASTATKLQSPRKINNIDFDGTSNITIYDASKFEATGVTGSVVDVAWNAKSGVYKKNLPESSQMIVHFLGDGSAPALQFLCSYSNGGLYYRSARDSFGFEKNFERIMTEKGGRFTGDVDFSQNITVDGGVSINSNILVGGTILVKVNDSVGVFKKLIEASTATDGGYLAVGNNGEDKGYVEIGTTDDAETWIFATQRGSNGNVLRRVVLLDSVGDTSFPGSITTPNDISSKNVRASSDFIAGGWVYADKYVSKSGGSAAFQGNADTASKLQNSRNIALSGAVSGNANFDGSGNINIETTHNNSVRAFINFNMSNGSIRKSSGISSVTSLGSGVYRINLSQAAPDANYAVVGMASWRGSAGAAVNMWDDSNNLPSQWSFCINCSWGGDNTAGTYNPTYVNLAIMY</sequence>
<evidence type="ECO:0008006" key="4">
    <source>
        <dbReference type="Google" id="ProtNLM"/>
    </source>
</evidence>
<accession>A0A7T9ULF4</accession>
<dbReference type="RefSeq" id="WP_004997488.1">
    <property type="nucleotide sequence ID" value="NZ_BKVT01000028.1"/>
</dbReference>
<evidence type="ECO:0000313" key="3">
    <source>
        <dbReference type="Proteomes" id="UP000595320"/>
    </source>
</evidence>
<dbReference type="Proteomes" id="UP000595320">
    <property type="component" value="Chromosome"/>
</dbReference>
<reference evidence="2 3" key="1">
    <citation type="submission" date="2021-01" db="EMBL/GenBank/DDBJ databases">
        <title>FDA dAtabase for Regulatory Grade micrObial Sequences (FDA-ARGOS): Supporting development and validation of Infectious Disease Dx tests.</title>
        <authorList>
            <person name="Sproer C."/>
            <person name="Gronow S."/>
            <person name="Severitt S."/>
            <person name="Schroder I."/>
            <person name="Tallon L."/>
            <person name="Sadzewicz L."/>
            <person name="Zhao X."/>
            <person name="Boylan J."/>
            <person name="Ott S."/>
            <person name="Bowen H."/>
            <person name="Vavikolanu K."/>
            <person name="Mehta A."/>
            <person name="Aluvathingal J."/>
            <person name="Nadendla S."/>
            <person name="Lowell S."/>
            <person name="Myers T."/>
            <person name="Yan Y."/>
            <person name="Sichtig H."/>
        </authorList>
    </citation>
    <scope>NUCLEOTIDE SEQUENCE [LARGE SCALE GENOMIC DNA]</scope>
    <source>
        <strain evidence="2 3">FDAARGOS_1096</strain>
    </source>
</reference>
<protein>
    <recommendedName>
        <fullName evidence="4">Phage tail fiber protein</fullName>
    </recommendedName>
</protein>
<dbReference type="EMBL" id="CP068176">
    <property type="protein sequence ID" value="QQT87930.1"/>
    <property type="molecule type" value="Genomic_DNA"/>
</dbReference>
<gene>
    <name evidence="2" type="ORF">I6I53_13155</name>
</gene>